<evidence type="ECO:0000256" key="1">
    <source>
        <dbReference type="SAM" id="MobiDB-lite"/>
    </source>
</evidence>
<sequence length="74" mass="7423">MATPQSAGRPPAVHERTGRTTHDRSTATGGSGLVGPRTTGHGHTDRAGADGLPDRTTFGGPGHRSGTGPHAFVA</sequence>
<dbReference type="EMBL" id="CP163431">
    <property type="protein sequence ID" value="XDQ06701.1"/>
    <property type="molecule type" value="Genomic_DNA"/>
</dbReference>
<dbReference type="RefSeq" id="WP_369191582.1">
    <property type="nucleotide sequence ID" value="NZ_CP163431.1"/>
</dbReference>
<protein>
    <submittedName>
        <fullName evidence="2">Uncharacterized protein</fullName>
    </submittedName>
</protein>
<accession>A0AB39MN66</accession>
<evidence type="ECO:0000313" key="2">
    <source>
        <dbReference type="EMBL" id="XDQ06701.1"/>
    </source>
</evidence>
<feature type="compositionally biased region" description="Basic and acidic residues" evidence="1">
    <location>
        <begin position="12"/>
        <end position="25"/>
    </location>
</feature>
<proteinExistence type="predicted"/>
<organism evidence="2">
    <name type="scientific">Streptomyces sp. R08</name>
    <dbReference type="NCBI Taxonomy" id="3238624"/>
    <lineage>
        <taxon>Bacteria</taxon>
        <taxon>Bacillati</taxon>
        <taxon>Actinomycetota</taxon>
        <taxon>Actinomycetes</taxon>
        <taxon>Kitasatosporales</taxon>
        <taxon>Streptomycetaceae</taxon>
        <taxon>Streptomyces</taxon>
    </lineage>
</organism>
<dbReference type="AlphaFoldDB" id="A0AB39MN66"/>
<gene>
    <name evidence="2" type="ORF">AB5J58_43855</name>
</gene>
<reference evidence="2" key="1">
    <citation type="submission" date="2024-07" db="EMBL/GenBank/DDBJ databases">
        <authorList>
            <person name="Yu S.T."/>
        </authorList>
    </citation>
    <scope>NUCLEOTIDE SEQUENCE</scope>
    <source>
        <strain evidence="2">R08</strain>
    </source>
</reference>
<feature type="region of interest" description="Disordered" evidence="1">
    <location>
        <begin position="1"/>
        <end position="74"/>
    </location>
</feature>
<name>A0AB39MN66_9ACTN</name>